<dbReference type="EMBL" id="JAMTCJ010000003">
    <property type="protein sequence ID" value="MCP2177456.1"/>
    <property type="molecule type" value="Genomic_DNA"/>
</dbReference>
<evidence type="ECO:0000256" key="2">
    <source>
        <dbReference type="ARBA" id="ARBA00023125"/>
    </source>
</evidence>
<keyword evidence="3" id="KW-0804">Transcription</keyword>
<dbReference type="InterPro" id="IPR050109">
    <property type="entry name" value="HTH-type_TetR-like_transc_reg"/>
</dbReference>
<evidence type="ECO:0000313" key="6">
    <source>
        <dbReference type="EMBL" id="MCP2177456.1"/>
    </source>
</evidence>
<keyword evidence="7" id="KW-1185">Reference proteome</keyword>
<protein>
    <submittedName>
        <fullName evidence="6">Transcriptional regulator, TetR family</fullName>
    </submittedName>
</protein>
<name>A0ABT1HGU3_9NOCA</name>
<dbReference type="PANTHER" id="PTHR30055">
    <property type="entry name" value="HTH-TYPE TRANSCRIPTIONAL REGULATOR RUTR"/>
    <property type="match status" value="1"/>
</dbReference>
<feature type="DNA-binding region" description="H-T-H motif" evidence="4">
    <location>
        <begin position="27"/>
        <end position="46"/>
    </location>
</feature>
<dbReference type="RefSeq" id="WP_253662391.1">
    <property type="nucleotide sequence ID" value="NZ_BAAAJQ010000001.1"/>
</dbReference>
<dbReference type="InterPro" id="IPR001647">
    <property type="entry name" value="HTH_TetR"/>
</dbReference>
<keyword evidence="1" id="KW-0805">Transcription regulation</keyword>
<evidence type="ECO:0000313" key="7">
    <source>
        <dbReference type="Proteomes" id="UP001206895"/>
    </source>
</evidence>
<dbReference type="Pfam" id="PF13305">
    <property type="entry name" value="TetR_C_33"/>
    <property type="match status" value="1"/>
</dbReference>
<dbReference type="InterPro" id="IPR009057">
    <property type="entry name" value="Homeodomain-like_sf"/>
</dbReference>
<dbReference type="InterPro" id="IPR025996">
    <property type="entry name" value="MT1864/Rv1816-like_C"/>
</dbReference>
<accession>A0ABT1HGU3</accession>
<evidence type="ECO:0000256" key="3">
    <source>
        <dbReference type="ARBA" id="ARBA00023163"/>
    </source>
</evidence>
<evidence type="ECO:0000256" key="4">
    <source>
        <dbReference type="PROSITE-ProRule" id="PRU00335"/>
    </source>
</evidence>
<reference evidence="6 7" key="1">
    <citation type="submission" date="2022-06" db="EMBL/GenBank/DDBJ databases">
        <title>Genomic Encyclopedia of Archaeal and Bacterial Type Strains, Phase II (KMG-II): from individual species to whole genera.</title>
        <authorList>
            <person name="Goeker M."/>
        </authorList>
    </citation>
    <scope>NUCLEOTIDE SEQUENCE [LARGE SCALE GENOMIC DNA]</scope>
    <source>
        <strain evidence="6 7">DSM 44693</strain>
    </source>
</reference>
<keyword evidence="2 4" id="KW-0238">DNA-binding</keyword>
<dbReference type="Pfam" id="PF00440">
    <property type="entry name" value="TetR_N"/>
    <property type="match status" value="1"/>
</dbReference>
<organism evidence="6 7">
    <name type="scientific">Williamsia maris</name>
    <dbReference type="NCBI Taxonomy" id="72806"/>
    <lineage>
        <taxon>Bacteria</taxon>
        <taxon>Bacillati</taxon>
        <taxon>Actinomycetota</taxon>
        <taxon>Actinomycetes</taxon>
        <taxon>Mycobacteriales</taxon>
        <taxon>Nocardiaceae</taxon>
        <taxon>Williamsia</taxon>
    </lineage>
</organism>
<dbReference type="SUPFAM" id="SSF48498">
    <property type="entry name" value="Tetracyclin repressor-like, C-terminal domain"/>
    <property type="match status" value="1"/>
</dbReference>
<comment type="caution">
    <text evidence="6">The sequence shown here is derived from an EMBL/GenBank/DDBJ whole genome shotgun (WGS) entry which is preliminary data.</text>
</comment>
<dbReference type="PROSITE" id="PS50977">
    <property type="entry name" value="HTH_TETR_2"/>
    <property type="match status" value="1"/>
</dbReference>
<dbReference type="InterPro" id="IPR036271">
    <property type="entry name" value="Tet_transcr_reg_TetR-rel_C_sf"/>
</dbReference>
<dbReference type="SUPFAM" id="SSF46689">
    <property type="entry name" value="Homeodomain-like"/>
    <property type="match status" value="1"/>
</dbReference>
<proteinExistence type="predicted"/>
<feature type="domain" description="HTH tetR-type" evidence="5">
    <location>
        <begin position="4"/>
        <end position="64"/>
    </location>
</feature>
<dbReference type="Gene3D" id="1.10.357.10">
    <property type="entry name" value="Tetracycline Repressor, domain 2"/>
    <property type="match status" value="1"/>
</dbReference>
<evidence type="ECO:0000259" key="5">
    <source>
        <dbReference type="PROSITE" id="PS50977"/>
    </source>
</evidence>
<dbReference type="PANTHER" id="PTHR30055:SF220">
    <property type="entry name" value="TETR-FAMILY REGULATORY PROTEIN"/>
    <property type="match status" value="1"/>
</dbReference>
<gene>
    <name evidence="6" type="ORF">LX13_003284</name>
</gene>
<sequence>MVDHPTRAALVRAGVELLEETGSAEVGLREIARRAGVSHGAPRRWFPTHRALLSAVAAVGLDDLARVVTSSTDGSRHPVRAAALAYIRFAVDRPAMFTLVFRHDLLDGGGSDLRATSRPLMEWFRDLVDDPDRDEREIRAASLWTSVHGIAVLAGTGALALVSPTTSPADLVDAAIAASRTGTRRSDQAGPLRT</sequence>
<evidence type="ECO:0000256" key="1">
    <source>
        <dbReference type="ARBA" id="ARBA00023015"/>
    </source>
</evidence>
<dbReference type="Proteomes" id="UP001206895">
    <property type="component" value="Unassembled WGS sequence"/>
</dbReference>